<evidence type="ECO:0000313" key="4">
    <source>
        <dbReference type="Proteomes" id="UP000322110"/>
    </source>
</evidence>
<dbReference type="EMBL" id="VUKA01000001">
    <property type="protein sequence ID" value="KAA2214837.1"/>
    <property type="molecule type" value="Genomic_DNA"/>
</dbReference>
<dbReference type="EC" id="4.3.2.7" evidence="1"/>
<organism evidence="3 4">
    <name type="scientific">Teichococcus oryzae</name>
    <dbReference type="NCBI Taxonomy" id="1608942"/>
    <lineage>
        <taxon>Bacteria</taxon>
        <taxon>Pseudomonadati</taxon>
        <taxon>Pseudomonadota</taxon>
        <taxon>Alphaproteobacteria</taxon>
        <taxon>Acetobacterales</taxon>
        <taxon>Roseomonadaceae</taxon>
        <taxon>Roseomonas</taxon>
    </lineage>
</organism>
<evidence type="ECO:0000313" key="3">
    <source>
        <dbReference type="EMBL" id="KAA2214837.1"/>
    </source>
</evidence>
<keyword evidence="2" id="KW-0456">Lyase</keyword>
<dbReference type="Pfam" id="PF04752">
    <property type="entry name" value="ChaC"/>
    <property type="match status" value="1"/>
</dbReference>
<dbReference type="InterPro" id="IPR013024">
    <property type="entry name" value="GGCT-like"/>
</dbReference>
<dbReference type="Gene3D" id="3.10.490.10">
    <property type="entry name" value="Gamma-glutamyl cyclotransferase-like"/>
    <property type="match status" value="1"/>
</dbReference>
<keyword evidence="3" id="KW-0808">Transferase</keyword>
<protein>
    <recommendedName>
        <fullName evidence="1">glutathione-specific gamma-glutamylcyclotransferase</fullName>
        <ecNumber evidence="1">4.3.2.7</ecNumber>
    </recommendedName>
</protein>
<keyword evidence="4" id="KW-1185">Reference proteome</keyword>
<gene>
    <name evidence="3" type="ORF">F0Q34_03900</name>
</gene>
<proteinExistence type="predicted"/>
<dbReference type="InterPro" id="IPR036568">
    <property type="entry name" value="GGCT-like_sf"/>
</dbReference>
<dbReference type="AlphaFoldDB" id="A0A5B2TK05"/>
<dbReference type="SUPFAM" id="SSF110857">
    <property type="entry name" value="Gamma-glutamyl cyclotransferase-like"/>
    <property type="match status" value="1"/>
</dbReference>
<dbReference type="GO" id="GO:0016740">
    <property type="term" value="F:transferase activity"/>
    <property type="evidence" value="ECO:0007669"/>
    <property type="project" value="UniProtKB-KW"/>
</dbReference>
<dbReference type="CDD" id="cd06661">
    <property type="entry name" value="GGCT_like"/>
    <property type="match status" value="1"/>
</dbReference>
<dbReference type="GO" id="GO:0005737">
    <property type="term" value="C:cytoplasm"/>
    <property type="evidence" value="ECO:0007669"/>
    <property type="project" value="TreeGrafter"/>
</dbReference>
<evidence type="ECO:0000256" key="2">
    <source>
        <dbReference type="ARBA" id="ARBA00023239"/>
    </source>
</evidence>
<dbReference type="Proteomes" id="UP000322110">
    <property type="component" value="Unassembled WGS sequence"/>
</dbReference>
<dbReference type="PANTHER" id="PTHR12192:SF2">
    <property type="entry name" value="GLUTATHIONE-SPECIFIC GAMMA-GLUTAMYLCYCLOTRANSFERASE 2"/>
    <property type="match status" value="1"/>
</dbReference>
<dbReference type="PANTHER" id="PTHR12192">
    <property type="entry name" value="CATION TRANSPORT PROTEIN CHAC-RELATED"/>
    <property type="match status" value="1"/>
</dbReference>
<dbReference type="GO" id="GO:0006751">
    <property type="term" value="P:glutathione catabolic process"/>
    <property type="evidence" value="ECO:0007669"/>
    <property type="project" value="InterPro"/>
</dbReference>
<name>A0A5B2TK05_9PROT</name>
<reference evidence="3 4" key="1">
    <citation type="journal article" date="2015" name="Int. J. Syst. Evol. Microbiol.">
        <title>Roseomonas oryzae sp. nov., isolated from paddy rhizosphere soil.</title>
        <authorList>
            <person name="Ramaprasad E.V."/>
            <person name="Sasikala Ch."/>
            <person name="Ramana Ch.V."/>
        </authorList>
    </citation>
    <scope>NUCLEOTIDE SEQUENCE [LARGE SCALE GENOMIC DNA]</scope>
    <source>
        <strain evidence="3 4">KCTC 42542</strain>
    </source>
</reference>
<dbReference type="InterPro" id="IPR006840">
    <property type="entry name" value="ChaC"/>
</dbReference>
<dbReference type="GO" id="GO:0061928">
    <property type="term" value="F:glutathione specific gamma-glutamylcyclotransferase activity"/>
    <property type="evidence" value="ECO:0007669"/>
    <property type="project" value="UniProtKB-EC"/>
</dbReference>
<evidence type="ECO:0000256" key="1">
    <source>
        <dbReference type="ARBA" id="ARBA00012344"/>
    </source>
</evidence>
<comment type="caution">
    <text evidence="3">The sequence shown here is derived from an EMBL/GenBank/DDBJ whole genome shotgun (WGS) entry which is preliminary data.</text>
</comment>
<accession>A0A5B2TK05</accession>
<sequence length="246" mass="26743">MKEKFRMENAAKPPTLRAITRDSLRDGSLLAAVRSMPGLTLRTDAEMEATLADILAARPSGAPVWVFGYGSLMWNPSFHFAERRQATLHGWQRRFCLWLRAGRGSVANPGLMLALDRGGHTHGVAFRLPEGLEEEELRLVWMREMAAVGYLAQWVELDTAEGPLPAITFVADRARDTYAEGLSDADSAARIARATGPIGSCADYLMQTAAHLDEMGLHDEGLERIRRLVGGACLPSGMAAELPGGG</sequence>